<dbReference type="Proteomes" id="UP000001401">
    <property type="component" value="Chromosome"/>
</dbReference>
<dbReference type="HOGENOM" id="CLU_2858248_0_0_9"/>
<keyword evidence="3" id="KW-1185">Reference proteome</keyword>
<keyword evidence="1" id="KW-1133">Transmembrane helix</keyword>
<protein>
    <submittedName>
        <fullName evidence="2">Uncharacterized protein</fullName>
    </submittedName>
</protein>
<dbReference type="EMBL" id="CP002394">
    <property type="protein sequence ID" value="ADU28737.1"/>
    <property type="molecule type" value="Genomic_DNA"/>
</dbReference>
<sequence length="64" mass="7666" precursor="true">MKKTLNDENIRTVKVMLLIVIVIAPLANAFGYFFIGLYILSFVSLIFLFVFDMYFKRKDQRRKR</sequence>
<organism evidence="2 3">
    <name type="scientific">Evansella cellulosilytica (strain ATCC 21833 / DSM 2522 / FERM P-1141 / JCM 9156 / N-4)</name>
    <name type="common">Bacillus cellulosilyticus</name>
    <dbReference type="NCBI Taxonomy" id="649639"/>
    <lineage>
        <taxon>Bacteria</taxon>
        <taxon>Bacillati</taxon>
        <taxon>Bacillota</taxon>
        <taxon>Bacilli</taxon>
        <taxon>Bacillales</taxon>
        <taxon>Bacillaceae</taxon>
        <taxon>Evansella</taxon>
    </lineage>
</organism>
<dbReference type="KEGG" id="bco:Bcell_0455"/>
<dbReference type="RefSeq" id="WP_013487078.1">
    <property type="nucleotide sequence ID" value="NC_014829.1"/>
</dbReference>
<evidence type="ECO:0000256" key="1">
    <source>
        <dbReference type="SAM" id="Phobius"/>
    </source>
</evidence>
<gene>
    <name evidence="2" type="ordered locus">Bcell_0455</name>
</gene>
<reference evidence="2 3" key="1">
    <citation type="submission" date="2010-12" db="EMBL/GenBank/DDBJ databases">
        <title>Complete sequence of Bacillus cellulosilyticus DSM 2522.</title>
        <authorList>
            <consortium name="US DOE Joint Genome Institute"/>
            <person name="Lucas S."/>
            <person name="Copeland A."/>
            <person name="Lapidus A."/>
            <person name="Cheng J.-F."/>
            <person name="Bruce D."/>
            <person name="Goodwin L."/>
            <person name="Pitluck S."/>
            <person name="Chertkov O."/>
            <person name="Detter J.C."/>
            <person name="Han C."/>
            <person name="Tapia R."/>
            <person name="Land M."/>
            <person name="Hauser L."/>
            <person name="Jeffries C."/>
            <person name="Kyrpides N."/>
            <person name="Ivanova N."/>
            <person name="Mikhailova N."/>
            <person name="Brumm P."/>
            <person name="Mead D."/>
            <person name="Woyke T."/>
        </authorList>
    </citation>
    <scope>NUCLEOTIDE SEQUENCE [LARGE SCALE GENOMIC DNA]</scope>
    <source>
        <strain evidence="3">ATCC 21833 / DSM 2522 / FERM P-1141 / JCM 9156 / N-4</strain>
    </source>
</reference>
<name>E6TWQ4_EVAC2</name>
<proteinExistence type="predicted"/>
<dbReference type="AlphaFoldDB" id="E6TWQ4"/>
<evidence type="ECO:0000313" key="3">
    <source>
        <dbReference type="Proteomes" id="UP000001401"/>
    </source>
</evidence>
<keyword evidence="1" id="KW-0812">Transmembrane</keyword>
<keyword evidence="1" id="KW-0472">Membrane</keyword>
<feature type="transmembrane region" description="Helical" evidence="1">
    <location>
        <begin position="12"/>
        <end position="31"/>
    </location>
</feature>
<evidence type="ECO:0000313" key="2">
    <source>
        <dbReference type="EMBL" id="ADU28737.1"/>
    </source>
</evidence>
<feature type="transmembrane region" description="Helical" evidence="1">
    <location>
        <begin position="37"/>
        <end position="55"/>
    </location>
</feature>
<accession>E6TWQ4</accession>